<keyword evidence="2" id="KW-0808">Transferase</keyword>
<keyword evidence="2" id="KW-0548">Nucleotidyltransferase</keyword>
<comment type="caution">
    <text evidence="2">The sequence shown here is derived from an EMBL/GenBank/DDBJ whole genome shotgun (WGS) entry which is preliminary data.</text>
</comment>
<accession>A0ABV2JA46</accession>
<dbReference type="RefSeq" id="WP_354368301.1">
    <property type="nucleotide sequence ID" value="NZ_JBEPMA010000007.1"/>
</dbReference>
<dbReference type="InterPro" id="IPR025877">
    <property type="entry name" value="MobA-like_NTP_Trfase"/>
</dbReference>
<feature type="domain" description="MobA-like NTP transferase" evidence="1">
    <location>
        <begin position="5"/>
        <end position="158"/>
    </location>
</feature>
<dbReference type="SUPFAM" id="SSF53448">
    <property type="entry name" value="Nucleotide-diphospho-sugar transferases"/>
    <property type="match status" value="1"/>
</dbReference>
<dbReference type="PANTHER" id="PTHR43777:SF1">
    <property type="entry name" value="MOLYBDENUM COFACTOR CYTIDYLYLTRANSFERASE"/>
    <property type="match status" value="1"/>
</dbReference>
<protein>
    <submittedName>
        <fullName evidence="2">Molybdenum cofactor cytidylyltransferase</fullName>
        <ecNumber evidence="2">2.7.7.76</ecNumber>
    </submittedName>
</protein>
<dbReference type="Proteomes" id="UP001549162">
    <property type="component" value="Unassembled WGS sequence"/>
</dbReference>
<evidence type="ECO:0000259" key="1">
    <source>
        <dbReference type="Pfam" id="PF12804"/>
    </source>
</evidence>
<reference evidence="2 3" key="1">
    <citation type="submission" date="2024-06" db="EMBL/GenBank/DDBJ databases">
        <title>Genomic Encyclopedia of Type Strains, Phase IV (KMG-IV): sequencing the most valuable type-strain genomes for metagenomic binning, comparative biology and taxonomic classification.</title>
        <authorList>
            <person name="Goeker M."/>
        </authorList>
    </citation>
    <scope>NUCLEOTIDE SEQUENCE [LARGE SCALE GENOMIC DNA]</scope>
    <source>
        <strain evidence="2 3">DSM 21460</strain>
    </source>
</reference>
<dbReference type="Gene3D" id="3.90.550.10">
    <property type="entry name" value="Spore Coat Polysaccharide Biosynthesis Protein SpsA, Chain A"/>
    <property type="match status" value="1"/>
</dbReference>
<evidence type="ECO:0000313" key="2">
    <source>
        <dbReference type="EMBL" id="MET3617652.1"/>
    </source>
</evidence>
<dbReference type="Pfam" id="PF12804">
    <property type="entry name" value="NTP_transf_3"/>
    <property type="match status" value="1"/>
</dbReference>
<gene>
    <name evidence="2" type="ORF">ABID14_001286</name>
</gene>
<dbReference type="PANTHER" id="PTHR43777">
    <property type="entry name" value="MOLYBDENUM COFACTOR CYTIDYLYLTRANSFERASE"/>
    <property type="match status" value="1"/>
</dbReference>
<proteinExistence type="predicted"/>
<dbReference type="GO" id="GO:0061602">
    <property type="term" value="F:molybdenum cofactor cytidylyltransferase activity"/>
    <property type="evidence" value="ECO:0007669"/>
    <property type="project" value="UniProtKB-EC"/>
</dbReference>
<dbReference type="EC" id="2.7.7.76" evidence="2"/>
<evidence type="ECO:0000313" key="3">
    <source>
        <dbReference type="Proteomes" id="UP001549162"/>
    </source>
</evidence>
<name>A0ABV2JA46_9FIRM</name>
<organism evidence="2 3">
    <name type="scientific">Peptoniphilus olsenii</name>
    <dbReference type="NCBI Taxonomy" id="411570"/>
    <lineage>
        <taxon>Bacteria</taxon>
        <taxon>Bacillati</taxon>
        <taxon>Bacillota</taxon>
        <taxon>Tissierellia</taxon>
        <taxon>Tissierellales</taxon>
        <taxon>Peptoniphilaceae</taxon>
        <taxon>Peptoniphilus</taxon>
    </lineage>
</organism>
<dbReference type="EMBL" id="JBEPMA010000007">
    <property type="protein sequence ID" value="MET3617652.1"/>
    <property type="molecule type" value="Genomic_DNA"/>
</dbReference>
<dbReference type="CDD" id="cd04182">
    <property type="entry name" value="GT_2_like_f"/>
    <property type="match status" value="1"/>
</dbReference>
<sequence length="190" mass="21675">MKISAIIMASGLSERMGTNKLLLELKGKKLFEYVFDLMGVSEIDEVIVVSSYAEILDEADKRGFVSIYNDNNKVGKSSSIKLGIENTDLDSAMMFFVADQPLLSPETVQKLIDAYKENEYITYPRTEKRRGAPVIFSNKYRDALLNLEYDEGGMILVEGENKNEVLIDDISELWDIDTYNNLQEIKEKYE</sequence>
<keyword evidence="3" id="KW-1185">Reference proteome</keyword>
<dbReference type="InterPro" id="IPR029044">
    <property type="entry name" value="Nucleotide-diphossugar_trans"/>
</dbReference>